<reference evidence="3 4" key="1">
    <citation type="submission" date="2020-05" db="EMBL/GenBank/DDBJ databases">
        <authorList>
            <person name="Campoy J."/>
            <person name="Schneeberger K."/>
            <person name="Spophaly S."/>
        </authorList>
    </citation>
    <scope>NUCLEOTIDE SEQUENCE [LARGE SCALE GENOMIC DNA]</scope>
    <source>
        <strain evidence="3">PruArmRojPasFocal</strain>
    </source>
</reference>
<accession>A0A6J5U7T4</accession>
<dbReference type="AlphaFoldDB" id="A0A6J5U7T4"/>
<keyword evidence="2" id="KW-0812">Transmembrane</keyword>
<feature type="transmembrane region" description="Helical" evidence="2">
    <location>
        <begin position="125"/>
        <end position="143"/>
    </location>
</feature>
<keyword evidence="2" id="KW-1133">Transmembrane helix</keyword>
<protein>
    <submittedName>
        <fullName evidence="3">Uncharacterized protein</fullName>
    </submittedName>
</protein>
<feature type="region of interest" description="Disordered" evidence="1">
    <location>
        <begin position="1"/>
        <end position="37"/>
    </location>
</feature>
<dbReference type="PANTHER" id="PTHR34364:SF1">
    <property type="entry name" value="WAS_WASL-INTERACTING FAMILY PROTEIN"/>
    <property type="match status" value="1"/>
</dbReference>
<evidence type="ECO:0000313" key="3">
    <source>
        <dbReference type="EMBL" id="CAB4272411.1"/>
    </source>
</evidence>
<dbReference type="EMBL" id="CAEKDK010000003">
    <property type="protein sequence ID" value="CAB4272411.1"/>
    <property type="molecule type" value="Genomic_DNA"/>
</dbReference>
<proteinExistence type="predicted"/>
<keyword evidence="2" id="KW-0472">Membrane</keyword>
<organism evidence="3 4">
    <name type="scientific">Prunus armeniaca</name>
    <name type="common">Apricot</name>
    <name type="synonym">Armeniaca vulgaris</name>
    <dbReference type="NCBI Taxonomy" id="36596"/>
    <lineage>
        <taxon>Eukaryota</taxon>
        <taxon>Viridiplantae</taxon>
        <taxon>Streptophyta</taxon>
        <taxon>Embryophyta</taxon>
        <taxon>Tracheophyta</taxon>
        <taxon>Spermatophyta</taxon>
        <taxon>Magnoliopsida</taxon>
        <taxon>eudicotyledons</taxon>
        <taxon>Gunneridae</taxon>
        <taxon>Pentapetalae</taxon>
        <taxon>rosids</taxon>
        <taxon>fabids</taxon>
        <taxon>Rosales</taxon>
        <taxon>Rosaceae</taxon>
        <taxon>Amygdaloideae</taxon>
        <taxon>Amygdaleae</taxon>
        <taxon>Prunus</taxon>
    </lineage>
</organism>
<dbReference type="Proteomes" id="UP000507222">
    <property type="component" value="Unassembled WGS sequence"/>
</dbReference>
<gene>
    <name evidence="3" type="ORF">CURHAP_LOCUS19000</name>
</gene>
<dbReference type="PANTHER" id="PTHR34364">
    <property type="entry name" value="WAS/WASL-INTERACTING FAMILY PROTEIN"/>
    <property type="match status" value="1"/>
</dbReference>
<feature type="region of interest" description="Disordered" evidence="1">
    <location>
        <begin position="156"/>
        <end position="177"/>
    </location>
</feature>
<sequence>MGTRETRREREAWAQPGPARPVNPEFNGGMETTGSTRNYTTVGCCMVQQESLSSDERKSRLPATMSEDPKLYTNKPRKAQLKQFQDQHKGKDFSSPPPSSSTMATQSPSPPPQAPKESFARRYKFLWPLLLTVNLGVGAYLFMRTKKKDTDVEEEVTTTVSTTTQTTPTTTDKPLPLSTITEPVKLREPIPEDQQRELFKWILEEKRKVKPKDPEEKKRIDEEKAILKQFIRAKSLPRI</sequence>
<feature type="compositionally biased region" description="Low complexity" evidence="1">
    <location>
        <begin position="157"/>
        <end position="177"/>
    </location>
</feature>
<evidence type="ECO:0000256" key="2">
    <source>
        <dbReference type="SAM" id="Phobius"/>
    </source>
</evidence>
<evidence type="ECO:0000256" key="1">
    <source>
        <dbReference type="SAM" id="MobiDB-lite"/>
    </source>
</evidence>
<name>A0A6J5U7T4_PRUAR</name>
<feature type="compositionally biased region" description="Basic and acidic residues" evidence="1">
    <location>
        <begin position="1"/>
        <end position="12"/>
    </location>
</feature>
<evidence type="ECO:0000313" key="4">
    <source>
        <dbReference type="Proteomes" id="UP000507222"/>
    </source>
</evidence>
<feature type="region of interest" description="Disordered" evidence="1">
    <location>
        <begin position="50"/>
        <end position="117"/>
    </location>
</feature>